<organism evidence="1 2">
    <name type="scientific">Petrolisthes manimaculis</name>
    <dbReference type="NCBI Taxonomy" id="1843537"/>
    <lineage>
        <taxon>Eukaryota</taxon>
        <taxon>Metazoa</taxon>
        <taxon>Ecdysozoa</taxon>
        <taxon>Arthropoda</taxon>
        <taxon>Crustacea</taxon>
        <taxon>Multicrustacea</taxon>
        <taxon>Malacostraca</taxon>
        <taxon>Eumalacostraca</taxon>
        <taxon>Eucarida</taxon>
        <taxon>Decapoda</taxon>
        <taxon>Pleocyemata</taxon>
        <taxon>Anomura</taxon>
        <taxon>Galatheoidea</taxon>
        <taxon>Porcellanidae</taxon>
        <taxon>Petrolisthes</taxon>
    </lineage>
</organism>
<sequence length="142" mass="16333">MLLTLVLTRSYSSNLISLLTVRYIPQPFQTLSNLLDSPATTMIWEANTAYVQYYKSVESGVFFGVRRADEEGRIKFVKSTEYDFTLDHLVRPGTHAFIFEDLTARILKASDFSRTGPFMDHAFSISLYLELTFLAPYNFCFL</sequence>
<name>A0AAE1QJ15_9EUCA</name>
<dbReference type="Proteomes" id="UP001292094">
    <property type="component" value="Unassembled WGS sequence"/>
</dbReference>
<dbReference type="EMBL" id="JAWZYT010000158">
    <property type="protein sequence ID" value="KAK4327311.1"/>
    <property type="molecule type" value="Genomic_DNA"/>
</dbReference>
<evidence type="ECO:0000313" key="1">
    <source>
        <dbReference type="EMBL" id="KAK4327311.1"/>
    </source>
</evidence>
<comment type="caution">
    <text evidence="1">The sequence shown here is derived from an EMBL/GenBank/DDBJ whole genome shotgun (WGS) entry which is preliminary data.</text>
</comment>
<keyword evidence="2" id="KW-1185">Reference proteome</keyword>
<protein>
    <submittedName>
        <fullName evidence="1">Uncharacterized protein</fullName>
    </submittedName>
</protein>
<proteinExistence type="predicted"/>
<accession>A0AAE1QJ15</accession>
<dbReference type="AlphaFoldDB" id="A0AAE1QJ15"/>
<gene>
    <name evidence="1" type="ORF">Pmani_002252</name>
</gene>
<evidence type="ECO:0000313" key="2">
    <source>
        <dbReference type="Proteomes" id="UP001292094"/>
    </source>
</evidence>
<reference evidence="1" key="1">
    <citation type="submission" date="2023-11" db="EMBL/GenBank/DDBJ databases">
        <title>Genome assemblies of two species of porcelain crab, Petrolisthes cinctipes and Petrolisthes manimaculis (Anomura: Porcellanidae).</title>
        <authorList>
            <person name="Angst P."/>
        </authorList>
    </citation>
    <scope>NUCLEOTIDE SEQUENCE</scope>
    <source>
        <strain evidence="1">PB745_02</strain>
        <tissue evidence="1">Gill</tissue>
    </source>
</reference>